<comment type="similarity">
    <text evidence="1">Belongs to the Gfa family.</text>
</comment>
<reference evidence="5 6" key="1">
    <citation type="journal article" date="2004" name="Science">
        <title>The genome of the diatom Thalassiosira pseudonana: ecology, evolution, and metabolism.</title>
        <authorList>
            <person name="Armbrust E.V."/>
            <person name="Berges J.A."/>
            <person name="Bowler C."/>
            <person name="Green B.R."/>
            <person name="Martinez D."/>
            <person name="Putnam N.H."/>
            <person name="Zhou S."/>
            <person name="Allen A.E."/>
            <person name="Apt K.E."/>
            <person name="Bechner M."/>
            <person name="Brzezinski M.A."/>
            <person name="Chaal B.K."/>
            <person name="Chiovitti A."/>
            <person name="Davis A.K."/>
            <person name="Demarest M.S."/>
            <person name="Detter J.C."/>
            <person name="Glavina T."/>
            <person name="Goodstein D."/>
            <person name="Hadi M.Z."/>
            <person name="Hellsten U."/>
            <person name="Hildebrand M."/>
            <person name="Jenkins B.D."/>
            <person name="Jurka J."/>
            <person name="Kapitonov V.V."/>
            <person name="Kroger N."/>
            <person name="Lau W.W."/>
            <person name="Lane T.W."/>
            <person name="Larimer F.W."/>
            <person name="Lippmeier J.C."/>
            <person name="Lucas S."/>
            <person name="Medina M."/>
            <person name="Montsant A."/>
            <person name="Obornik M."/>
            <person name="Parker M.S."/>
            <person name="Palenik B."/>
            <person name="Pazour G.J."/>
            <person name="Richardson P.M."/>
            <person name="Rynearson T.A."/>
            <person name="Saito M.A."/>
            <person name="Schwartz D.C."/>
            <person name="Thamatrakoln K."/>
            <person name="Valentin K."/>
            <person name="Vardi A."/>
            <person name="Wilkerson F.P."/>
            <person name="Rokhsar D.S."/>
        </authorList>
    </citation>
    <scope>NUCLEOTIDE SEQUENCE [LARGE SCALE GENOMIC DNA]</scope>
    <source>
        <strain evidence="5 6">CCMP1335</strain>
    </source>
</reference>
<keyword evidence="2" id="KW-0479">Metal-binding</keyword>
<evidence type="ECO:0000256" key="1">
    <source>
        <dbReference type="ARBA" id="ARBA00005495"/>
    </source>
</evidence>
<evidence type="ECO:0000256" key="3">
    <source>
        <dbReference type="ARBA" id="ARBA00022833"/>
    </source>
</evidence>
<dbReference type="KEGG" id="tps:THAPSDRAFT_4783"/>
<feature type="domain" description="CENP-V/GFA" evidence="4">
    <location>
        <begin position="3"/>
        <end position="33"/>
    </location>
</feature>
<dbReference type="Pfam" id="PF04828">
    <property type="entry name" value="GFA"/>
    <property type="match status" value="1"/>
</dbReference>
<protein>
    <recommendedName>
        <fullName evidence="4">CENP-V/GFA domain-containing protein</fullName>
    </recommendedName>
</protein>
<dbReference type="HOGENOM" id="CLU_1368696_0_0_1"/>
<dbReference type="Proteomes" id="UP000001449">
    <property type="component" value="Chromosome 4"/>
</dbReference>
<proteinExistence type="inferred from homology"/>
<dbReference type="InterPro" id="IPR006913">
    <property type="entry name" value="CENP-V/GFA"/>
</dbReference>
<dbReference type="InParanoid" id="B8C0A2"/>
<dbReference type="RefSeq" id="XP_002289947.1">
    <property type="nucleotide sequence ID" value="XM_002289911.1"/>
</dbReference>
<evidence type="ECO:0000313" key="6">
    <source>
        <dbReference type="Proteomes" id="UP000001449"/>
    </source>
</evidence>
<evidence type="ECO:0000256" key="2">
    <source>
        <dbReference type="ARBA" id="ARBA00022723"/>
    </source>
</evidence>
<dbReference type="SUPFAM" id="SSF51316">
    <property type="entry name" value="Mss4-like"/>
    <property type="match status" value="1"/>
</dbReference>
<name>B8C0A2_THAPS</name>
<accession>B8C0A2</accession>
<dbReference type="GeneID" id="7443776"/>
<dbReference type="AlphaFoldDB" id="B8C0A2"/>
<evidence type="ECO:0000313" key="5">
    <source>
        <dbReference type="EMBL" id="EED93484.1"/>
    </source>
</evidence>
<gene>
    <name evidence="5" type="ORF">THAPSDRAFT_4783</name>
</gene>
<keyword evidence="3" id="KW-0862">Zinc</keyword>
<dbReference type="GO" id="GO:0046872">
    <property type="term" value="F:metal ion binding"/>
    <property type="evidence" value="ECO:0007669"/>
    <property type="project" value="UniProtKB-KW"/>
</dbReference>
<dbReference type="InterPro" id="IPR011057">
    <property type="entry name" value="Mss4-like_sf"/>
</dbReference>
<dbReference type="EMBL" id="CM000641">
    <property type="protein sequence ID" value="EED93484.1"/>
    <property type="molecule type" value="Genomic_DNA"/>
</dbReference>
<dbReference type="PaxDb" id="35128-Thaps4783"/>
<organism evidence="5 6">
    <name type="scientific">Thalassiosira pseudonana</name>
    <name type="common">Marine diatom</name>
    <name type="synonym">Cyclotella nana</name>
    <dbReference type="NCBI Taxonomy" id="35128"/>
    <lineage>
        <taxon>Eukaryota</taxon>
        <taxon>Sar</taxon>
        <taxon>Stramenopiles</taxon>
        <taxon>Ochrophyta</taxon>
        <taxon>Bacillariophyta</taxon>
        <taxon>Coscinodiscophyceae</taxon>
        <taxon>Thalassiosirophycidae</taxon>
        <taxon>Thalassiosirales</taxon>
        <taxon>Thalassiosiraceae</taxon>
        <taxon>Thalassiosira</taxon>
    </lineage>
</organism>
<keyword evidence="6" id="KW-1185">Reference proteome</keyword>
<reference evidence="5 6" key="2">
    <citation type="journal article" date="2008" name="Nature">
        <title>The Phaeodactylum genome reveals the evolutionary history of diatom genomes.</title>
        <authorList>
            <person name="Bowler C."/>
            <person name="Allen A.E."/>
            <person name="Badger J.H."/>
            <person name="Grimwood J."/>
            <person name="Jabbari K."/>
            <person name="Kuo A."/>
            <person name="Maheswari U."/>
            <person name="Martens C."/>
            <person name="Maumus F."/>
            <person name="Otillar R.P."/>
            <person name="Rayko E."/>
            <person name="Salamov A."/>
            <person name="Vandepoele K."/>
            <person name="Beszteri B."/>
            <person name="Gruber A."/>
            <person name="Heijde M."/>
            <person name="Katinka M."/>
            <person name="Mock T."/>
            <person name="Valentin K."/>
            <person name="Verret F."/>
            <person name="Berges J.A."/>
            <person name="Brownlee C."/>
            <person name="Cadoret J.P."/>
            <person name="Chiovitti A."/>
            <person name="Choi C.J."/>
            <person name="Coesel S."/>
            <person name="De Martino A."/>
            <person name="Detter J.C."/>
            <person name="Durkin C."/>
            <person name="Falciatore A."/>
            <person name="Fournet J."/>
            <person name="Haruta M."/>
            <person name="Huysman M.J."/>
            <person name="Jenkins B.D."/>
            <person name="Jiroutova K."/>
            <person name="Jorgensen R.E."/>
            <person name="Joubert Y."/>
            <person name="Kaplan A."/>
            <person name="Kroger N."/>
            <person name="Kroth P.G."/>
            <person name="La Roche J."/>
            <person name="Lindquist E."/>
            <person name="Lommer M."/>
            <person name="Martin-Jezequel V."/>
            <person name="Lopez P.J."/>
            <person name="Lucas S."/>
            <person name="Mangogna M."/>
            <person name="McGinnis K."/>
            <person name="Medlin L.K."/>
            <person name="Montsant A."/>
            <person name="Oudot-Le Secq M.P."/>
            <person name="Napoli C."/>
            <person name="Obornik M."/>
            <person name="Parker M.S."/>
            <person name="Petit J.L."/>
            <person name="Porcel B.M."/>
            <person name="Poulsen N."/>
            <person name="Robison M."/>
            <person name="Rychlewski L."/>
            <person name="Rynearson T.A."/>
            <person name="Schmutz J."/>
            <person name="Shapiro H."/>
            <person name="Siaut M."/>
            <person name="Stanley M."/>
            <person name="Sussman M.R."/>
            <person name="Taylor A.R."/>
            <person name="Vardi A."/>
            <person name="von Dassow P."/>
            <person name="Vyverman W."/>
            <person name="Willis A."/>
            <person name="Wyrwicz L.S."/>
            <person name="Rokhsar D.S."/>
            <person name="Weissenbach J."/>
            <person name="Armbrust E.V."/>
            <person name="Green B.R."/>
            <person name="Van de Peer Y."/>
            <person name="Grigoriev I.V."/>
        </authorList>
    </citation>
    <scope>NUCLEOTIDE SEQUENCE [LARGE SCALE GENOMIC DNA]</scope>
    <source>
        <strain evidence="5 6">CCMP1335</strain>
    </source>
</reference>
<dbReference type="GO" id="GO:0016846">
    <property type="term" value="F:carbon-sulfur lyase activity"/>
    <property type="evidence" value="ECO:0007669"/>
    <property type="project" value="InterPro"/>
</dbReference>
<sequence>MTLTFKCKCGAVEAKIQGAPIGMTNCHCHSCVASAKFVDAKGDGTSQLLEAKEGEDQGAAIALFKGNIVDFVTDLKTDEAKSKIGFCKVGEKAKFARSFCTGCNTMLGSFLPKGCIVNRNLLTNEDGTPFQPENKIVHIMKKYAFEPEKVPEPSSNMVPIGMVFTTFIPLIAWGGKKILENKALYCEDLATAEVVPITWE</sequence>
<evidence type="ECO:0000259" key="4">
    <source>
        <dbReference type="Pfam" id="PF04828"/>
    </source>
</evidence>